<evidence type="ECO:0000313" key="1">
    <source>
        <dbReference type="EMBL" id="OAA80157.1"/>
    </source>
</evidence>
<name>A0A168J9F1_CORDF</name>
<protein>
    <submittedName>
        <fullName evidence="1">Uncharacterized protein</fullName>
    </submittedName>
</protein>
<evidence type="ECO:0000313" key="2">
    <source>
        <dbReference type="Proteomes" id="UP000076881"/>
    </source>
</evidence>
<dbReference type="AlphaFoldDB" id="A0A168J9F1"/>
<comment type="caution">
    <text evidence="1">The sequence shown here is derived from an EMBL/GenBank/DDBJ whole genome shotgun (WGS) entry which is preliminary data.</text>
</comment>
<dbReference type="EMBL" id="AZHF01000002">
    <property type="protein sequence ID" value="OAA80157.1"/>
    <property type="molecule type" value="Genomic_DNA"/>
</dbReference>
<gene>
    <name evidence="1" type="ORF">LEL_03643</name>
</gene>
<proteinExistence type="predicted"/>
<dbReference type="OrthoDB" id="3513679at2759"/>
<sequence length="370" mass="42008">MSLQSHIDRDSSPPVGEVNAPSKEDILHHLRGLQEDTHFRKLILYNGWYGAQFPNIEKLFDLDSLTGMWIESANHVCNRTAPVFLVPDSWQHWLTLAIFLEELLLYTHKRWFRPYESDIDRGQFLTKVCTLPQSPAPPTEACSQEMADYIKMWSANLCARVALAQSNELDREERRAGKRLYHLRPLFRAVAVAVRYTSFSVTVPDISTIPVLIVRTGVEDGLSAPVDLEQVPESDRRAVVADSQGRLSAVGATLDVAITFLMALEQREETDGPVTKAAIQGTRVMDPMFDISASRREKLGWDEEQMGPLVGPSSTWVDATKRPAWSGKGHETVQDYREMCAQRREDAKPIMREMQDAESWGRYMRETSSR</sequence>
<dbReference type="Proteomes" id="UP000076881">
    <property type="component" value="Unassembled WGS sequence"/>
</dbReference>
<reference evidence="1 2" key="1">
    <citation type="journal article" date="2016" name="Genome Biol. Evol.">
        <title>Divergent and convergent evolution of fungal pathogenicity.</title>
        <authorList>
            <person name="Shang Y."/>
            <person name="Xiao G."/>
            <person name="Zheng P."/>
            <person name="Cen K."/>
            <person name="Zhan S."/>
            <person name="Wang C."/>
        </authorList>
    </citation>
    <scope>NUCLEOTIDE SEQUENCE [LARGE SCALE GENOMIC DNA]</scope>
    <source>
        <strain evidence="1 2">RCEF 1005</strain>
    </source>
</reference>
<keyword evidence="2" id="KW-1185">Reference proteome</keyword>
<organism evidence="1 2">
    <name type="scientific">Akanthomyces lecanii RCEF 1005</name>
    <dbReference type="NCBI Taxonomy" id="1081108"/>
    <lineage>
        <taxon>Eukaryota</taxon>
        <taxon>Fungi</taxon>
        <taxon>Dikarya</taxon>
        <taxon>Ascomycota</taxon>
        <taxon>Pezizomycotina</taxon>
        <taxon>Sordariomycetes</taxon>
        <taxon>Hypocreomycetidae</taxon>
        <taxon>Hypocreales</taxon>
        <taxon>Cordycipitaceae</taxon>
        <taxon>Akanthomyces</taxon>
        <taxon>Cordyceps confragosa</taxon>
    </lineage>
</organism>
<accession>A0A168J9F1</accession>